<organism evidence="2 3">
    <name type="scientific">Ilex paraguariensis</name>
    <name type="common">yerba mate</name>
    <dbReference type="NCBI Taxonomy" id="185542"/>
    <lineage>
        <taxon>Eukaryota</taxon>
        <taxon>Viridiplantae</taxon>
        <taxon>Streptophyta</taxon>
        <taxon>Embryophyta</taxon>
        <taxon>Tracheophyta</taxon>
        <taxon>Spermatophyta</taxon>
        <taxon>Magnoliopsida</taxon>
        <taxon>eudicotyledons</taxon>
        <taxon>Gunneridae</taxon>
        <taxon>Pentapetalae</taxon>
        <taxon>asterids</taxon>
        <taxon>campanulids</taxon>
        <taxon>Aquifoliales</taxon>
        <taxon>Aquifoliaceae</taxon>
        <taxon>Ilex</taxon>
    </lineage>
</organism>
<dbReference type="PANTHER" id="PTHR18867:SF12">
    <property type="entry name" value="DNA REPAIR PROTEIN RAD50"/>
    <property type="match status" value="1"/>
</dbReference>
<gene>
    <name evidence="2" type="ORF">ILEXP_LOCUS17140</name>
</gene>
<keyword evidence="1" id="KW-0175">Coiled coil</keyword>
<feature type="coiled-coil region" evidence="1">
    <location>
        <begin position="39"/>
        <end position="66"/>
    </location>
</feature>
<evidence type="ECO:0000313" key="3">
    <source>
        <dbReference type="Proteomes" id="UP001642360"/>
    </source>
</evidence>
<dbReference type="Proteomes" id="UP001642360">
    <property type="component" value="Unassembled WGS sequence"/>
</dbReference>
<sequence length="240" mass="28302">MTIPAELSTGFLQITHLAEALGPLSKEKEKLLSDHDDLKVKLNRDYEEQVELKRNYQQEVEALLKVTSKVKEYYDLKKGERLKELQEKQTLSESQLQICDTRKQEILAELSKSKDMMRNQDQVRRNIEDNLNFRKTKAEVDELTHEIELLEDRILKIGGVSTFEADLVKIAQERERLLSELNRYHGTMSVYQSNITKNKIDLKQAQYKDIDKRYFDQLIQLKTTEMANKDLDRYYNALDK</sequence>
<name>A0ABC8RX10_9AQUA</name>
<keyword evidence="3" id="KW-1185">Reference proteome</keyword>
<accession>A0ABC8RX10</accession>
<proteinExistence type="predicted"/>
<dbReference type="EMBL" id="CAUOFW020001837">
    <property type="protein sequence ID" value="CAK9149110.1"/>
    <property type="molecule type" value="Genomic_DNA"/>
</dbReference>
<evidence type="ECO:0000313" key="2">
    <source>
        <dbReference type="EMBL" id="CAK9149110.1"/>
    </source>
</evidence>
<reference evidence="2 3" key="1">
    <citation type="submission" date="2024-02" db="EMBL/GenBank/DDBJ databases">
        <authorList>
            <person name="Vignale AGUSTIN F."/>
            <person name="Sosa J E."/>
            <person name="Modenutti C."/>
        </authorList>
    </citation>
    <scope>NUCLEOTIDE SEQUENCE [LARGE SCALE GENOMIC DNA]</scope>
</reference>
<protein>
    <submittedName>
        <fullName evidence="2">Uncharacterized protein</fullName>
    </submittedName>
</protein>
<dbReference type="PANTHER" id="PTHR18867">
    <property type="entry name" value="RAD50"/>
    <property type="match status" value="1"/>
</dbReference>
<comment type="caution">
    <text evidence="2">The sequence shown here is derived from an EMBL/GenBank/DDBJ whole genome shotgun (WGS) entry which is preliminary data.</text>
</comment>
<dbReference type="AlphaFoldDB" id="A0ABC8RX10"/>
<evidence type="ECO:0000256" key="1">
    <source>
        <dbReference type="SAM" id="Coils"/>
    </source>
</evidence>